<dbReference type="PANTHER" id="PTHR12534">
    <property type="entry name" value="30S RIBOSOMAL PROTEIN S2 PROKARYOTIC AND ORGANELLAR"/>
    <property type="match status" value="1"/>
</dbReference>
<dbReference type="PROSITE" id="PS00963">
    <property type="entry name" value="RIBOSOMAL_S2_2"/>
    <property type="match status" value="1"/>
</dbReference>
<dbReference type="PRINTS" id="PR00395">
    <property type="entry name" value="RIBOSOMALS2"/>
</dbReference>
<feature type="coiled-coil region" evidence="4">
    <location>
        <begin position="234"/>
        <end position="308"/>
    </location>
</feature>
<reference evidence="5" key="1">
    <citation type="submission" date="2018-06" db="EMBL/GenBank/DDBJ databases">
        <authorList>
            <person name="Zhirakovskaya E."/>
        </authorList>
    </citation>
    <scope>NUCLEOTIDE SEQUENCE</scope>
</reference>
<dbReference type="InterPro" id="IPR018130">
    <property type="entry name" value="Ribosomal_uS2_CS"/>
</dbReference>
<dbReference type="GO" id="GO:0006412">
    <property type="term" value="P:translation"/>
    <property type="evidence" value="ECO:0007669"/>
    <property type="project" value="InterPro"/>
</dbReference>
<evidence type="ECO:0000256" key="1">
    <source>
        <dbReference type="ARBA" id="ARBA00006242"/>
    </source>
</evidence>
<keyword evidence="4" id="KW-0175">Coiled coil</keyword>
<dbReference type="InterPro" id="IPR023591">
    <property type="entry name" value="Ribosomal_uS2_flav_dom_sf"/>
</dbReference>
<dbReference type="AlphaFoldDB" id="A0A3B0VXL2"/>
<dbReference type="HAMAP" id="MF_00291_B">
    <property type="entry name" value="Ribosomal_uS2_B"/>
    <property type="match status" value="1"/>
</dbReference>
<evidence type="ECO:0000256" key="2">
    <source>
        <dbReference type="ARBA" id="ARBA00022980"/>
    </source>
</evidence>
<sequence>MANVSIKQLLEAGVHFGHNTRYWNPKMDQYIFGAKNKIHIIDLSKTEKLMQDALNYLSSLASRRGKVLFVGTKRSASKAMKKEAIRCGMPYVTNRWLGGMMTNYKTVKQSINRIREIETMKTDGSMEKLIKKEQLKHERELIKLEKSLGGIKEMTGVPDAMFIVDTRHESIAIKEAKTLGIPVIAIVDTNNSFAGVDYIIPGNDDAMKAINLYAATIADAVLEGRASMPAPADAEKVQKQAVEKAATAKKAEADKKATPKVEEVAKTEFKAPVEKAEVKEAEVKEAKVEKTEVKETKVEEKVEAATETKETAKKVVKKTTKKKVTKKKVTKKKVTKKKVVKKETSTDKD</sequence>
<dbReference type="GO" id="GO:0022627">
    <property type="term" value="C:cytosolic small ribosomal subunit"/>
    <property type="evidence" value="ECO:0007669"/>
    <property type="project" value="TreeGrafter"/>
</dbReference>
<evidence type="ECO:0000313" key="5">
    <source>
        <dbReference type="EMBL" id="VAW41659.1"/>
    </source>
</evidence>
<dbReference type="SUPFAM" id="SSF52313">
    <property type="entry name" value="Ribosomal protein S2"/>
    <property type="match status" value="1"/>
</dbReference>
<name>A0A3B0VXL2_9ZZZZ</name>
<evidence type="ECO:0000256" key="3">
    <source>
        <dbReference type="ARBA" id="ARBA00023274"/>
    </source>
</evidence>
<dbReference type="CDD" id="cd01425">
    <property type="entry name" value="RPS2"/>
    <property type="match status" value="1"/>
</dbReference>
<dbReference type="EMBL" id="UOEW01000319">
    <property type="protein sequence ID" value="VAW41659.1"/>
    <property type="molecule type" value="Genomic_DNA"/>
</dbReference>
<keyword evidence="3" id="KW-0687">Ribonucleoprotein</keyword>
<dbReference type="PANTHER" id="PTHR12534:SF0">
    <property type="entry name" value="SMALL RIBOSOMAL SUBUNIT PROTEIN US2M"/>
    <property type="match status" value="1"/>
</dbReference>
<dbReference type="PROSITE" id="PS00962">
    <property type="entry name" value="RIBOSOMAL_S2_1"/>
    <property type="match status" value="1"/>
</dbReference>
<dbReference type="Gene3D" id="1.10.287.610">
    <property type="entry name" value="Helix hairpin bin"/>
    <property type="match status" value="1"/>
</dbReference>
<organism evidence="5">
    <name type="scientific">hydrothermal vent metagenome</name>
    <dbReference type="NCBI Taxonomy" id="652676"/>
    <lineage>
        <taxon>unclassified sequences</taxon>
        <taxon>metagenomes</taxon>
        <taxon>ecological metagenomes</taxon>
    </lineage>
</organism>
<comment type="similarity">
    <text evidence="1">Belongs to the universal ribosomal protein uS2 family.</text>
</comment>
<dbReference type="FunFam" id="1.10.287.610:FF:000001">
    <property type="entry name" value="30S ribosomal protein S2"/>
    <property type="match status" value="1"/>
</dbReference>
<dbReference type="GO" id="GO:0003735">
    <property type="term" value="F:structural constituent of ribosome"/>
    <property type="evidence" value="ECO:0007669"/>
    <property type="project" value="InterPro"/>
</dbReference>
<accession>A0A3B0VXL2</accession>
<dbReference type="InterPro" id="IPR001865">
    <property type="entry name" value="Ribosomal_uS2"/>
</dbReference>
<protein>
    <submittedName>
        <fullName evidence="5">SSU ribosomal protein S2p (SAe)</fullName>
    </submittedName>
</protein>
<dbReference type="Gene3D" id="3.40.50.10490">
    <property type="entry name" value="Glucose-6-phosphate isomerase like protein, domain 1"/>
    <property type="match status" value="1"/>
</dbReference>
<dbReference type="InterPro" id="IPR005706">
    <property type="entry name" value="Ribosomal_uS2_bac/mit/plastid"/>
</dbReference>
<dbReference type="NCBIfam" id="TIGR01011">
    <property type="entry name" value="rpsB_bact"/>
    <property type="match status" value="1"/>
</dbReference>
<dbReference type="Pfam" id="PF00318">
    <property type="entry name" value="Ribosomal_S2"/>
    <property type="match status" value="1"/>
</dbReference>
<evidence type="ECO:0000256" key="4">
    <source>
        <dbReference type="SAM" id="Coils"/>
    </source>
</evidence>
<gene>
    <name evidence="5" type="ORF">MNBD_GAMMA01-2141</name>
</gene>
<keyword evidence="2 5" id="KW-0689">Ribosomal protein</keyword>
<proteinExistence type="inferred from homology"/>